<dbReference type="EMBL" id="JBFAEG010000008">
    <property type="protein sequence ID" value="MEU5707900.1"/>
    <property type="molecule type" value="Genomic_DNA"/>
</dbReference>
<protein>
    <submittedName>
        <fullName evidence="1">Uncharacterized protein</fullName>
    </submittedName>
</protein>
<dbReference type="RefSeq" id="WP_359256208.1">
    <property type="nucleotide sequence ID" value="NZ_JBFAEG010000008.1"/>
</dbReference>
<evidence type="ECO:0000313" key="1">
    <source>
        <dbReference type="EMBL" id="MEU5707900.1"/>
    </source>
</evidence>
<name>A0ABV3A7H4_9ACTN</name>
<reference evidence="1 2" key="1">
    <citation type="submission" date="2024-06" db="EMBL/GenBank/DDBJ databases">
        <title>The Natural Products Discovery Center: Release of the First 8490 Sequenced Strains for Exploring Actinobacteria Biosynthetic Diversity.</title>
        <authorList>
            <person name="Kalkreuter E."/>
            <person name="Kautsar S.A."/>
            <person name="Yang D."/>
            <person name="Bader C.D."/>
            <person name="Teijaro C.N."/>
            <person name="Fluegel L."/>
            <person name="Davis C.M."/>
            <person name="Simpson J.R."/>
            <person name="Lauterbach L."/>
            <person name="Steele A.D."/>
            <person name="Gui C."/>
            <person name="Meng S."/>
            <person name="Li G."/>
            <person name="Viehrig K."/>
            <person name="Ye F."/>
            <person name="Su P."/>
            <person name="Kiefer A.F."/>
            <person name="Nichols A."/>
            <person name="Cepeda A.J."/>
            <person name="Yan W."/>
            <person name="Fan B."/>
            <person name="Jiang Y."/>
            <person name="Adhikari A."/>
            <person name="Zheng C.-J."/>
            <person name="Schuster L."/>
            <person name="Cowan T.M."/>
            <person name="Smanski M.J."/>
            <person name="Chevrette M.G."/>
            <person name="De Carvalho L.P.S."/>
            <person name="Shen B."/>
        </authorList>
    </citation>
    <scope>NUCLEOTIDE SEQUENCE [LARGE SCALE GENOMIC DNA]</scope>
    <source>
        <strain evidence="1 2">NPDC020594</strain>
    </source>
</reference>
<dbReference type="Proteomes" id="UP001551011">
    <property type="component" value="Unassembled WGS sequence"/>
</dbReference>
<comment type="caution">
    <text evidence="1">The sequence shown here is derived from an EMBL/GenBank/DDBJ whole genome shotgun (WGS) entry which is preliminary data.</text>
</comment>
<evidence type="ECO:0000313" key="2">
    <source>
        <dbReference type="Proteomes" id="UP001551011"/>
    </source>
</evidence>
<accession>A0ABV3A7H4</accession>
<gene>
    <name evidence="1" type="ORF">AB0H04_13655</name>
</gene>
<keyword evidence="2" id="KW-1185">Reference proteome</keyword>
<proteinExistence type="predicted"/>
<sequence>MTVCELCGEDTAGRYLCERHAVQLAKRLDELPKLYDEVGQCLVPRGHGWGEIVTTRGAAGPRSPLNEDVLDNVNWGRAAEVMRLWRVDVQRERWPHHAPPPPPADLAADCRWLAMELDWVVDHYPGTGDLCRETWTLEAAARSIVGDPAPRPQRLGTCVAITAEGVVCGAVISRLPGQTRIECRWCRYVYATAADWTLLEFFQPQESA</sequence>
<organism evidence="1 2">
    <name type="scientific">Streptomyces flaveolus</name>
    <dbReference type="NCBI Taxonomy" id="67297"/>
    <lineage>
        <taxon>Bacteria</taxon>
        <taxon>Bacillati</taxon>
        <taxon>Actinomycetota</taxon>
        <taxon>Actinomycetes</taxon>
        <taxon>Kitasatosporales</taxon>
        <taxon>Streptomycetaceae</taxon>
        <taxon>Streptomyces</taxon>
    </lineage>
</organism>